<feature type="domain" description="CAP-Gly" evidence="2">
    <location>
        <begin position="5"/>
        <end position="63"/>
    </location>
</feature>
<protein>
    <recommendedName>
        <fullName evidence="2">CAP-Gly domain-containing protein</fullName>
    </recommendedName>
</protein>
<dbReference type="AlphaFoldDB" id="A0A813Z3Z4"/>
<gene>
    <name evidence="3" type="ORF">GPM918_LOCUS8218</name>
    <name evidence="4" type="ORF">SRO942_LOCUS8218</name>
</gene>
<reference evidence="3" key="1">
    <citation type="submission" date="2021-02" db="EMBL/GenBank/DDBJ databases">
        <authorList>
            <person name="Nowell W R."/>
        </authorList>
    </citation>
    <scope>NUCLEOTIDE SEQUENCE</scope>
</reference>
<evidence type="ECO:0000313" key="3">
    <source>
        <dbReference type="EMBL" id="CAF0892905.1"/>
    </source>
</evidence>
<dbReference type="Gene3D" id="2.30.30.190">
    <property type="entry name" value="CAP Gly-rich-like domain"/>
    <property type="match status" value="1"/>
</dbReference>
<comment type="caution">
    <text evidence="3">The sequence shown here is derived from an EMBL/GenBank/DDBJ whole genome shotgun (WGS) entry which is preliminary data.</text>
</comment>
<dbReference type="Proteomes" id="UP000681722">
    <property type="component" value="Unassembled WGS sequence"/>
</dbReference>
<sequence>MELNVGDIVKCPYQQACVRWIGAVQNLEMVGLSLTDGTLVGYTDGICPIDNVKYFDCKPQTGFYIMRTVLDNTYEIKKIHNGSNALSEDENFDSARQSLDSDTGEDLTTIPTEKFRPKNTLNPSSPTTPGIGFLRRILTTESQSQDDNSPRTPATIDNLTTSPPTFSTRLSLGSFTLPNATNTNYSSNSHTDGNILLPNTSNDEIKNFHQHQFEQKITRESTTYSFYDQANDDDDESDNYKNKPVYRPENYSSNHEGELQLYEWTVQEQNDDLASTSPDMDELQYNDDTNHYSSDYFLDDMDLFQLKCLLNEISQDSNICLNIHENNCSVQDIIDEQINSLLPLSTDVHIDLKVEIIRLFGSIDCIYPSRTIRMNNQDYLLLAILCESKQKNSAFLRTTHGWVYSDDKTEPYVVHNVTALINGQKNIIDNNDQNRLCQYLLKHSCFLYYKLV</sequence>
<evidence type="ECO:0000313" key="5">
    <source>
        <dbReference type="Proteomes" id="UP000663829"/>
    </source>
</evidence>
<organism evidence="3 5">
    <name type="scientific">Didymodactylos carnosus</name>
    <dbReference type="NCBI Taxonomy" id="1234261"/>
    <lineage>
        <taxon>Eukaryota</taxon>
        <taxon>Metazoa</taxon>
        <taxon>Spiralia</taxon>
        <taxon>Gnathifera</taxon>
        <taxon>Rotifera</taxon>
        <taxon>Eurotatoria</taxon>
        <taxon>Bdelloidea</taxon>
        <taxon>Philodinida</taxon>
        <taxon>Philodinidae</taxon>
        <taxon>Didymodactylos</taxon>
    </lineage>
</organism>
<dbReference type="EMBL" id="CAJNOQ010001408">
    <property type="protein sequence ID" value="CAF0892905.1"/>
    <property type="molecule type" value="Genomic_DNA"/>
</dbReference>
<dbReference type="SUPFAM" id="SSF74924">
    <property type="entry name" value="Cap-Gly domain"/>
    <property type="match status" value="1"/>
</dbReference>
<evidence type="ECO:0000259" key="2">
    <source>
        <dbReference type="Pfam" id="PF01302"/>
    </source>
</evidence>
<dbReference type="InterPro" id="IPR036859">
    <property type="entry name" value="CAP-Gly_dom_sf"/>
</dbReference>
<keyword evidence="5" id="KW-1185">Reference proteome</keyword>
<feature type="compositionally biased region" description="Polar residues" evidence="1">
    <location>
        <begin position="139"/>
        <end position="165"/>
    </location>
</feature>
<dbReference type="EMBL" id="CAJOBC010001408">
    <property type="protein sequence ID" value="CAF3676820.1"/>
    <property type="molecule type" value="Genomic_DNA"/>
</dbReference>
<proteinExistence type="predicted"/>
<dbReference type="Proteomes" id="UP000663829">
    <property type="component" value="Unassembled WGS sequence"/>
</dbReference>
<dbReference type="OrthoDB" id="9988483at2759"/>
<accession>A0A813Z3Z4</accession>
<feature type="region of interest" description="Disordered" evidence="1">
    <location>
        <begin position="85"/>
        <end position="165"/>
    </location>
</feature>
<dbReference type="Pfam" id="PF01302">
    <property type="entry name" value="CAP_GLY"/>
    <property type="match status" value="1"/>
</dbReference>
<feature type="compositionally biased region" description="Polar residues" evidence="1">
    <location>
        <begin position="119"/>
        <end position="128"/>
    </location>
</feature>
<feature type="region of interest" description="Disordered" evidence="1">
    <location>
        <begin position="227"/>
        <end position="254"/>
    </location>
</feature>
<name>A0A813Z3Z4_9BILA</name>
<evidence type="ECO:0000256" key="1">
    <source>
        <dbReference type="SAM" id="MobiDB-lite"/>
    </source>
</evidence>
<evidence type="ECO:0000313" key="4">
    <source>
        <dbReference type="EMBL" id="CAF3676820.1"/>
    </source>
</evidence>
<dbReference type="InterPro" id="IPR000938">
    <property type="entry name" value="CAP-Gly_domain"/>
</dbReference>